<dbReference type="FunFam" id="2.30.42.10:FF:000011">
    <property type="entry name" value="partitioning defective 3 homolog isoform X1"/>
    <property type="match status" value="1"/>
</dbReference>
<dbReference type="GO" id="GO:0005938">
    <property type="term" value="C:cell cortex"/>
    <property type="evidence" value="ECO:0007669"/>
    <property type="project" value="TreeGrafter"/>
</dbReference>
<feature type="domain" description="PDZ" evidence="7">
    <location>
        <begin position="242"/>
        <end position="330"/>
    </location>
</feature>
<reference evidence="8" key="1">
    <citation type="submission" date="2019-10" db="EMBL/GenBank/DDBJ databases">
        <title>The sequence and de novo assembly of the wild yak genome.</title>
        <authorList>
            <person name="Liu Y."/>
        </authorList>
    </citation>
    <scope>NUCLEOTIDE SEQUENCE [LARGE SCALE GENOMIC DNA]</scope>
    <source>
        <strain evidence="8">WY2019</strain>
    </source>
</reference>
<evidence type="ECO:0000256" key="4">
    <source>
        <dbReference type="ARBA" id="ARBA00080501"/>
    </source>
</evidence>
<dbReference type="GO" id="GO:0043296">
    <property type="term" value="C:apical junction complex"/>
    <property type="evidence" value="ECO:0007669"/>
    <property type="project" value="TreeGrafter"/>
</dbReference>
<feature type="region of interest" description="Disordered" evidence="6">
    <location>
        <begin position="748"/>
        <end position="784"/>
    </location>
</feature>
<feature type="compositionally biased region" description="Basic and acidic residues" evidence="6">
    <location>
        <begin position="879"/>
        <end position="906"/>
    </location>
</feature>
<keyword evidence="9" id="KW-1185">Reference proteome</keyword>
<dbReference type="CDD" id="cd23058">
    <property type="entry name" value="PDZ2_Par3-like"/>
    <property type="match status" value="1"/>
</dbReference>
<dbReference type="FunFam" id="2.30.42.10:FF:000078">
    <property type="entry name" value="Partitioning defective 3 homolog B"/>
    <property type="match status" value="1"/>
</dbReference>
<sequence>MEGLLSPSTCCAGGFVWMPQIQELILFFPGGETLFHPFIQTSRGGSAEITPFNHGIGRQTKQLINQRVDESWGASSFCFRKCLQWSESVEWPLVQITVCNFGKQIIYPVVLLGKRLIAVFDEQEPLHKIESPSGNPAGQQSPDAFETEVAAQLAAFKPVGGEIEVTPSALKLGTPLLVRRSSDPAPSPPADAQSSASHPGGQSLKPVIPNSTEELEDGEVMNGMQTELLTSPKMMDVLSDMTRTVEISGEGGPLGIHVVPFFSSLSGRILGLFIRGIEENSRSKREGLFHENECIVKINNVDLVDKTFAQAQDLFRQAMKSPSVLLRVLPPQNREQYEKAVIGPLSIFGNNDHVLRTKEPPPVHGKSGIKTINLTGTSSPEEDASTSLQQSRSPRVPRLGRKPSSPSLSPLMGFGSKKNAKKIKIDLKKGPEGLGFTVVTRDSSIHGPGPIFVKNILPKGAAIKDGRLQSGDRILEVNGRDVTGRTQEELVAMLRSTKQGETASLVIARQEGTFLPRELKGEPDCCAFSLETTEQLTFEIPLNDSGSAGLGVSLKGNKSRETGTDLGIFIKSVIHGGAAFKDGRLRMNDQLIAVNGESLLGKSNHEAMETLRRSMSMEGNIRGMIQLVILRRPERPMEEPTECGAFSKPCFENCQNAVTTSRRNDNSTLHPFGTYSPQDKQKDLLLPSDGWAESEVPPSPQPHPVLELGLEDYSHSSGVDSAVYFPDQHINFRSVTPARQPESMNLKASKSMDLVPDESKVHSLAGHKSDSPSKDFGPTLGLKKSSSLESLQTAVAEVRKNELPFHRPRPHMVRGRGCNESFRAAIDKSYDGPEELEADGLSDRSSHSGQGALNCESAPQGNSELENAENKARKVKKTKEKEKKKEKGKLKVKEKKQKEGNEDPERKIKKKGFGAMLRFGKKKDDKGGKAEQKGPLKQGGLREEELEKMKEERERIGAKHQELREKQARSLIDYATGAIGSLHDMDDDEVDPNYARVNHFREPCTSANVYRSPSPPRAGPLGYPRDGRPLSPERDHLESLYAKVNKPYHPPVPADSGRSMSGSADRIQKLRKEYYQARREGFALYEDDEGRARPEYDLHWVSGKGPDGNAHNLRFEGMERQYASLPRGGPADPVDYLTAASRGLYKERELPYYPGAHPVHPPKGSYPRPPDLRVTDLRYPQYYPPPPAPQHKGPFRQDVPPSPPQHHRVPAYPEMGRPGPRGSSPDQYPYRTQDPRQKNPMTAAV</sequence>
<dbReference type="InterPro" id="IPR036034">
    <property type="entry name" value="PDZ_sf"/>
</dbReference>
<feature type="compositionally biased region" description="Polar residues" evidence="6">
    <location>
        <begin position="370"/>
        <end position="393"/>
    </location>
</feature>
<dbReference type="AlphaFoldDB" id="A0A6B0QNL2"/>
<dbReference type="InterPro" id="IPR052213">
    <property type="entry name" value="PAR3"/>
</dbReference>
<feature type="compositionally biased region" description="Basic and acidic residues" evidence="6">
    <location>
        <begin position="1025"/>
        <end position="1038"/>
    </location>
</feature>
<proteinExistence type="predicted"/>
<feature type="region of interest" description="Disordered" evidence="6">
    <location>
        <begin position="358"/>
        <end position="415"/>
    </location>
</feature>
<feature type="region of interest" description="Disordered" evidence="6">
    <location>
        <begin position="829"/>
        <end position="964"/>
    </location>
</feature>
<accession>A0A6B0QNL2</accession>
<dbReference type="Pfam" id="PF00595">
    <property type="entry name" value="PDZ"/>
    <property type="match status" value="2"/>
</dbReference>
<comment type="caution">
    <text evidence="8">The sequence shown here is derived from an EMBL/GenBank/DDBJ whole genome shotgun (WGS) entry which is preliminary data.</text>
</comment>
<gene>
    <name evidence="8" type="ORF">E5288_WYG000517</name>
</gene>
<feature type="region of interest" description="Disordered" evidence="6">
    <location>
        <begin position="1152"/>
        <end position="1245"/>
    </location>
</feature>
<dbReference type="GO" id="GO:0000226">
    <property type="term" value="P:microtubule cytoskeleton organization"/>
    <property type="evidence" value="ECO:0007669"/>
    <property type="project" value="TreeGrafter"/>
</dbReference>
<feature type="region of interest" description="Disordered" evidence="6">
    <location>
        <begin position="178"/>
        <end position="209"/>
    </location>
</feature>
<evidence type="ECO:0000256" key="5">
    <source>
        <dbReference type="ARBA" id="ARBA00080550"/>
    </source>
</evidence>
<feature type="compositionally biased region" description="Basic and acidic residues" evidence="6">
    <location>
        <begin position="757"/>
        <end position="773"/>
    </location>
</feature>
<dbReference type="EMBL" id="VBQZ03000001">
    <property type="protein sequence ID" value="MXQ79189.1"/>
    <property type="molecule type" value="Genomic_DNA"/>
</dbReference>
<dbReference type="Proteomes" id="UP000322234">
    <property type="component" value="Unassembled WGS sequence"/>
</dbReference>
<feature type="compositionally biased region" description="Basic and acidic residues" evidence="6">
    <location>
        <begin position="922"/>
        <end position="964"/>
    </location>
</feature>
<dbReference type="PANTHER" id="PTHR16484">
    <property type="entry name" value="PARTITIONING DEFECTIVE 3 RELATED"/>
    <property type="match status" value="1"/>
</dbReference>
<dbReference type="CDD" id="cd23059">
    <property type="entry name" value="PDZ3_Par3-like"/>
    <property type="match status" value="1"/>
</dbReference>
<feature type="compositionally biased region" description="Polar residues" evidence="6">
    <location>
        <begin position="660"/>
        <end position="669"/>
    </location>
</feature>
<dbReference type="GO" id="GO:0045197">
    <property type="term" value="P:establishment or maintenance of epithelial cell apical/basal polarity"/>
    <property type="evidence" value="ECO:0007669"/>
    <property type="project" value="TreeGrafter"/>
</dbReference>
<evidence type="ECO:0000313" key="9">
    <source>
        <dbReference type="Proteomes" id="UP000322234"/>
    </source>
</evidence>
<dbReference type="GO" id="GO:0030010">
    <property type="term" value="P:establishment of cell polarity"/>
    <property type="evidence" value="ECO:0007669"/>
    <property type="project" value="TreeGrafter"/>
</dbReference>
<dbReference type="Gene3D" id="2.30.42.10">
    <property type="match status" value="3"/>
</dbReference>
<feature type="compositionally biased region" description="Polar residues" evidence="6">
    <location>
        <begin position="847"/>
        <end position="865"/>
    </location>
</feature>
<dbReference type="GO" id="GO:0035091">
    <property type="term" value="F:phosphatidylinositol binding"/>
    <property type="evidence" value="ECO:0007669"/>
    <property type="project" value="TreeGrafter"/>
</dbReference>
<evidence type="ECO:0000256" key="3">
    <source>
        <dbReference type="ARBA" id="ARBA00071372"/>
    </source>
</evidence>
<protein>
    <recommendedName>
        <fullName evidence="3">Partitioning defective 3 homolog B</fullName>
    </recommendedName>
    <alternativeName>
        <fullName evidence="4">PAR3-beta</fullName>
    </alternativeName>
    <alternativeName>
        <fullName evidence="5">Partitioning defective 3-like protein</fullName>
    </alternativeName>
</protein>
<dbReference type="GO" id="GO:0007155">
    <property type="term" value="P:cell adhesion"/>
    <property type="evidence" value="ECO:0007669"/>
    <property type="project" value="TreeGrafter"/>
</dbReference>
<evidence type="ECO:0000256" key="2">
    <source>
        <dbReference type="ARBA" id="ARBA00064457"/>
    </source>
</evidence>
<comment type="subunit">
    <text evidence="2">Interacts with PARD6B. Interacts with INSC/inscuteable.</text>
</comment>
<comment type="function">
    <text evidence="1">Putative adapter protein involved in asymmetrical cell division and cell polarization processes. May play a role in the formation of epithelial tight junctions.</text>
</comment>
<dbReference type="GO" id="GO:0051660">
    <property type="term" value="P:establishment of centrosome localization"/>
    <property type="evidence" value="ECO:0007669"/>
    <property type="project" value="TreeGrafter"/>
</dbReference>
<dbReference type="GO" id="GO:0008104">
    <property type="term" value="P:intracellular protein localization"/>
    <property type="evidence" value="ECO:0007669"/>
    <property type="project" value="TreeGrafter"/>
</dbReference>
<dbReference type="SMART" id="SM00228">
    <property type="entry name" value="PDZ"/>
    <property type="match status" value="3"/>
</dbReference>
<name>A0A6B0QNL2_9CETA</name>
<feature type="region of interest" description="Disordered" evidence="6">
    <location>
        <begin position="660"/>
        <end position="684"/>
    </location>
</feature>
<dbReference type="SUPFAM" id="SSF50156">
    <property type="entry name" value="PDZ domain-like"/>
    <property type="match status" value="3"/>
</dbReference>
<feature type="domain" description="PDZ" evidence="7">
    <location>
        <begin position="424"/>
        <end position="497"/>
    </location>
</feature>
<dbReference type="PROSITE" id="PS50106">
    <property type="entry name" value="PDZ"/>
    <property type="match status" value="3"/>
</dbReference>
<dbReference type="GO" id="GO:0016324">
    <property type="term" value="C:apical plasma membrane"/>
    <property type="evidence" value="ECO:0007669"/>
    <property type="project" value="TreeGrafter"/>
</dbReference>
<dbReference type="FunFam" id="2.30.42.10:FF:000117">
    <property type="entry name" value="partitioning defective 3 homolog B isoform X2"/>
    <property type="match status" value="1"/>
</dbReference>
<dbReference type="PANTHER" id="PTHR16484:SF4">
    <property type="entry name" value="PARTITIONING DEFECTIVE 3 HOMOLOG B"/>
    <property type="match status" value="1"/>
</dbReference>
<dbReference type="GO" id="GO:0005912">
    <property type="term" value="C:adherens junction"/>
    <property type="evidence" value="ECO:0007669"/>
    <property type="project" value="TreeGrafter"/>
</dbReference>
<feature type="domain" description="PDZ" evidence="7">
    <location>
        <begin position="539"/>
        <end position="614"/>
    </location>
</feature>
<organism evidence="8 9">
    <name type="scientific">Bos mutus</name>
    <name type="common">wild yak</name>
    <dbReference type="NCBI Taxonomy" id="72004"/>
    <lineage>
        <taxon>Eukaryota</taxon>
        <taxon>Metazoa</taxon>
        <taxon>Chordata</taxon>
        <taxon>Craniata</taxon>
        <taxon>Vertebrata</taxon>
        <taxon>Euteleostomi</taxon>
        <taxon>Mammalia</taxon>
        <taxon>Eutheria</taxon>
        <taxon>Laurasiatheria</taxon>
        <taxon>Artiodactyla</taxon>
        <taxon>Ruminantia</taxon>
        <taxon>Pecora</taxon>
        <taxon>Bovidae</taxon>
        <taxon>Bovinae</taxon>
        <taxon>Bos</taxon>
    </lineage>
</organism>
<evidence type="ECO:0000259" key="7">
    <source>
        <dbReference type="PROSITE" id="PS50106"/>
    </source>
</evidence>
<evidence type="ECO:0000313" key="8">
    <source>
        <dbReference type="EMBL" id="MXQ79189.1"/>
    </source>
</evidence>
<dbReference type="InterPro" id="IPR001478">
    <property type="entry name" value="PDZ"/>
</dbReference>
<feature type="region of interest" description="Disordered" evidence="6">
    <location>
        <begin position="1006"/>
        <end position="1065"/>
    </location>
</feature>
<evidence type="ECO:0000256" key="1">
    <source>
        <dbReference type="ARBA" id="ARBA00055389"/>
    </source>
</evidence>
<dbReference type="CDD" id="cd06691">
    <property type="entry name" value="PDZ1_Par3-like"/>
    <property type="match status" value="1"/>
</dbReference>
<evidence type="ECO:0000256" key="6">
    <source>
        <dbReference type="SAM" id="MobiDB-lite"/>
    </source>
</evidence>